<dbReference type="Gene3D" id="3.30.1380.10">
    <property type="match status" value="1"/>
</dbReference>
<feature type="domain" description="Peptidase M15C" evidence="1">
    <location>
        <begin position="110"/>
        <end position="194"/>
    </location>
</feature>
<dbReference type="GO" id="GO:0008233">
    <property type="term" value="F:peptidase activity"/>
    <property type="evidence" value="ECO:0007669"/>
    <property type="project" value="InterPro"/>
</dbReference>
<reference evidence="2 3" key="1">
    <citation type="journal article" date="2013" name="PLoS ONE">
        <title>Identification and characterization of three novel lipases belonging to families II and V from Anaerovibrio lipolyticus 5ST.</title>
        <authorList>
            <person name="Prive F."/>
            <person name="Kaderbhai N.N."/>
            <person name="Girdwood S."/>
            <person name="Worgan H.J."/>
            <person name="Pinloche E."/>
            <person name="Scollan N.D."/>
            <person name="Huws S.A."/>
            <person name="Newbold C.J."/>
        </authorList>
    </citation>
    <scope>NUCLEOTIDE SEQUENCE [LARGE SCALE GENOMIC DNA]</scope>
    <source>
        <strain evidence="2 3">5S</strain>
    </source>
</reference>
<sequence>MTDKDFYIEEISPELFARMEGKSFAKHCIVPVAELRYLHFLHKNLKGETLEGEMVCNFHIAERVLDIFKKLYECSYPMEKFRLIDEYDADDDKSMADNNGSCFNFRLVAHTNRISKHGLGLAVDINPRYNPYIKTLEDGSIYIVPENGKQYCDRDKEYPYKIVKDDICVRLFEENGFEWGGDWDEEKDYQHFEIPREQIEKWYPDY</sequence>
<organism evidence="2 3">
    <name type="scientific">Anaerovibrio lipolyticus</name>
    <dbReference type="NCBI Taxonomy" id="82374"/>
    <lineage>
        <taxon>Bacteria</taxon>
        <taxon>Bacillati</taxon>
        <taxon>Bacillota</taxon>
        <taxon>Negativicutes</taxon>
        <taxon>Selenomonadales</taxon>
        <taxon>Selenomonadaceae</taxon>
        <taxon>Anaerovibrio</taxon>
    </lineage>
</organism>
<evidence type="ECO:0000313" key="2">
    <source>
        <dbReference type="EMBL" id="KHM51575.1"/>
    </source>
</evidence>
<accession>A0A0B2JTB0</accession>
<keyword evidence="3" id="KW-1185">Reference proteome</keyword>
<dbReference type="InterPro" id="IPR009045">
    <property type="entry name" value="Zn_M74/Hedgehog-like"/>
</dbReference>
<dbReference type="Proteomes" id="UP000030993">
    <property type="component" value="Unassembled WGS sequence"/>
</dbReference>
<evidence type="ECO:0000259" key="1">
    <source>
        <dbReference type="Pfam" id="PF13539"/>
    </source>
</evidence>
<name>A0A0B2JTB0_9FIRM</name>
<evidence type="ECO:0000313" key="3">
    <source>
        <dbReference type="Proteomes" id="UP000030993"/>
    </source>
</evidence>
<dbReference type="SUPFAM" id="SSF55166">
    <property type="entry name" value="Hedgehog/DD-peptidase"/>
    <property type="match status" value="1"/>
</dbReference>
<dbReference type="AlphaFoldDB" id="A0A0B2JTB0"/>
<dbReference type="Pfam" id="PF13539">
    <property type="entry name" value="Peptidase_M15_4"/>
    <property type="match status" value="1"/>
</dbReference>
<comment type="caution">
    <text evidence="2">The sequence shown here is derived from an EMBL/GenBank/DDBJ whole genome shotgun (WGS) entry which is preliminary data.</text>
</comment>
<dbReference type="InterPro" id="IPR039561">
    <property type="entry name" value="Peptidase_M15C"/>
</dbReference>
<protein>
    <recommendedName>
        <fullName evidence="1">Peptidase M15C domain-containing protein</fullName>
    </recommendedName>
</protein>
<dbReference type="RefSeq" id="WP_039209932.1">
    <property type="nucleotide sequence ID" value="NZ_JSCE01000186.1"/>
</dbReference>
<dbReference type="eggNOG" id="COG2843">
    <property type="taxonomic scope" value="Bacteria"/>
</dbReference>
<dbReference type="EMBL" id="JSCE01000186">
    <property type="protein sequence ID" value="KHM51575.1"/>
    <property type="molecule type" value="Genomic_DNA"/>
</dbReference>
<proteinExistence type="predicted"/>
<dbReference type="STRING" id="82374.NZ47_09805"/>
<gene>
    <name evidence="2" type="ORF">NZ47_09805</name>
</gene>